<keyword evidence="7" id="KW-0325">Glycoprotein</keyword>
<reference evidence="10" key="1">
    <citation type="submission" date="2022-01" db="EMBL/GenBank/DDBJ databases">
        <authorList>
            <person name="King R."/>
        </authorList>
    </citation>
    <scope>NUCLEOTIDE SEQUENCE</scope>
</reference>
<dbReference type="Proteomes" id="UP001153620">
    <property type="component" value="Chromosome 4"/>
</dbReference>
<dbReference type="GO" id="GO:0005886">
    <property type="term" value="C:plasma membrane"/>
    <property type="evidence" value="ECO:0007669"/>
    <property type="project" value="UniProtKB-SubCell"/>
</dbReference>
<keyword evidence="2" id="KW-1003">Cell membrane</keyword>
<evidence type="ECO:0000256" key="2">
    <source>
        <dbReference type="ARBA" id="ARBA00022475"/>
    </source>
</evidence>
<keyword evidence="5 8" id="KW-0472">Membrane</keyword>
<organism evidence="10 11">
    <name type="scientific">Chironomus riparius</name>
    <dbReference type="NCBI Taxonomy" id="315576"/>
    <lineage>
        <taxon>Eukaryota</taxon>
        <taxon>Metazoa</taxon>
        <taxon>Ecdysozoa</taxon>
        <taxon>Arthropoda</taxon>
        <taxon>Hexapoda</taxon>
        <taxon>Insecta</taxon>
        <taxon>Pterygota</taxon>
        <taxon>Neoptera</taxon>
        <taxon>Endopterygota</taxon>
        <taxon>Diptera</taxon>
        <taxon>Nematocera</taxon>
        <taxon>Chironomoidea</taxon>
        <taxon>Chironomidae</taxon>
        <taxon>Chironominae</taxon>
        <taxon>Chironomus</taxon>
    </lineage>
</organism>
<dbReference type="PANTHER" id="PTHR42643">
    <property type="entry name" value="IONOTROPIC RECEPTOR 20A-RELATED"/>
    <property type="match status" value="1"/>
</dbReference>
<keyword evidence="11" id="KW-1185">Reference proteome</keyword>
<evidence type="ECO:0000256" key="5">
    <source>
        <dbReference type="ARBA" id="ARBA00023136"/>
    </source>
</evidence>
<evidence type="ECO:0000256" key="3">
    <source>
        <dbReference type="ARBA" id="ARBA00022692"/>
    </source>
</evidence>
<feature type="transmembrane region" description="Helical" evidence="8">
    <location>
        <begin position="364"/>
        <end position="384"/>
    </location>
</feature>
<evidence type="ECO:0000256" key="4">
    <source>
        <dbReference type="ARBA" id="ARBA00022989"/>
    </source>
</evidence>
<dbReference type="OrthoDB" id="8195814at2759"/>
<evidence type="ECO:0000313" key="11">
    <source>
        <dbReference type="Proteomes" id="UP001153620"/>
    </source>
</evidence>
<dbReference type="PANTHER" id="PTHR42643:SF39">
    <property type="entry name" value="IONOTROPIC RECEPTOR 56A-RELATED"/>
    <property type="match status" value="1"/>
</dbReference>
<accession>A0A9N9S8J1</accession>
<evidence type="ECO:0000256" key="1">
    <source>
        <dbReference type="ARBA" id="ARBA00004651"/>
    </source>
</evidence>
<evidence type="ECO:0008006" key="12">
    <source>
        <dbReference type="Google" id="ProtNLM"/>
    </source>
</evidence>
<name>A0A9N9S8J1_9DIPT</name>
<evidence type="ECO:0000313" key="10">
    <source>
        <dbReference type="EMBL" id="CAG9811372.1"/>
    </source>
</evidence>
<feature type="transmembrane region" description="Helical" evidence="8">
    <location>
        <begin position="554"/>
        <end position="578"/>
    </location>
</feature>
<sequence length="620" mass="70778">MKILKFLLSVLIVDAAICIAKLIHITLTDDKLSTSICKIANDITHSKVETQNVLLGTLGGKAMSLEVQDITQCVADENPVVVLSTFHTKILERKLWKVSVIILIFDSINENIVTNLIDSQLNSAVFHHEAKVLCIMPKSLTIQHRTKGLETFTKLGFLQVAMVHMTPSSDIIYEILYSLAYEGKIIKNPDDSTLIFPDKLKNLKGYEYRVPLYYQPPLITNHRIATPLQYFLKAIALVQNARFKILLMENSSQFITLWGRRQMDLTLNTAIAVKLPSRRLFIYDKKSYCALVPIPQKAALFDLIFIKPFDGLTWMVFIVAIISTVAVWKLFHDRGAVDSHWRLAAGIFKMFIRQGAAFSHRNRFVLAVLLNIICCSVFILSNLYEGVITSFMIEPAHEGRLKTVDELVASSYELTADNGFESGLKDSYFLEDIKPRLNLSGVTMGDEDDKYVIEQRYVFIRTCDVARISLASKLKNGKFVSDYFYLLQEELTWKFIELEASYLNPFITRLQYYMDLSFQAGLPHMWNVFVSTGYSDVLNTQTRDEKDYLKIVDLIPVFVILLIGCGLSAVVLMLEIFFKDFLTNFNVTDCCCSCWNFMGVQNRISNPKVQRITVKPRMHN</sequence>
<dbReference type="AlphaFoldDB" id="A0A9N9S8J1"/>
<proteinExistence type="predicted"/>
<gene>
    <name evidence="10" type="ORF">CHIRRI_LOCUS14181</name>
</gene>
<comment type="subcellular location">
    <subcellularLocation>
        <location evidence="1">Cell membrane</location>
        <topology evidence="1">Multi-pass membrane protein</topology>
    </subcellularLocation>
</comment>
<keyword evidence="4 8" id="KW-1133">Transmembrane helix</keyword>
<feature type="chain" id="PRO_5040500633" description="Ionotropic receptor" evidence="9">
    <location>
        <begin position="21"/>
        <end position="620"/>
    </location>
</feature>
<evidence type="ECO:0000256" key="8">
    <source>
        <dbReference type="SAM" id="Phobius"/>
    </source>
</evidence>
<evidence type="ECO:0000256" key="7">
    <source>
        <dbReference type="ARBA" id="ARBA00023180"/>
    </source>
</evidence>
<keyword evidence="3 8" id="KW-0812">Transmembrane</keyword>
<dbReference type="InterPro" id="IPR052192">
    <property type="entry name" value="Insect_Ionotropic_Sensory_Rcpt"/>
</dbReference>
<evidence type="ECO:0000256" key="9">
    <source>
        <dbReference type="SAM" id="SignalP"/>
    </source>
</evidence>
<dbReference type="EMBL" id="OU895880">
    <property type="protein sequence ID" value="CAG9811372.1"/>
    <property type="molecule type" value="Genomic_DNA"/>
</dbReference>
<evidence type="ECO:0000256" key="6">
    <source>
        <dbReference type="ARBA" id="ARBA00023170"/>
    </source>
</evidence>
<protein>
    <recommendedName>
        <fullName evidence="12">Ionotropic receptor</fullName>
    </recommendedName>
</protein>
<feature type="signal peptide" evidence="9">
    <location>
        <begin position="1"/>
        <end position="20"/>
    </location>
</feature>
<keyword evidence="6" id="KW-0675">Receptor</keyword>
<keyword evidence="9" id="KW-0732">Signal</keyword>
<feature type="transmembrane region" description="Helical" evidence="8">
    <location>
        <begin position="311"/>
        <end position="331"/>
    </location>
</feature>
<reference evidence="10" key="2">
    <citation type="submission" date="2022-10" db="EMBL/GenBank/DDBJ databases">
        <authorList>
            <consortium name="ENA_rothamsted_submissions"/>
            <consortium name="culmorum"/>
            <person name="King R."/>
        </authorList>
    </citation>
    <scope>NUCLEOTIDE SEQUENCE</scope>
</reference>